<feature type="domain" description="Endonuclease/exonuclease/phosphatase" evidence="1">
    <location>
        <begin position="88"/>
        <end position="206"/>
    </location>
</feature>
<dbReference type="Proteomes" id="UP001472677">
    <property type="component" value="Unassembled WGS sequence"/>
</dbReference>
<organism evidence="2 3">
    <name type="scientific">Hibiscus sabdariffa</name>
    <name type="common">roselle</name>
    <dbReference type="NCBI Taxonomy" id="183260"/>
    <lineage>
        <taxon>Eukaryota</taxon>
        <taxon>Viridiplantae</taxon>
        <taxon>Streptophyta</taxon>
        <taxon>Embryophyta</taxon>
        <taxon>Tracheophyta</taxon>
        <taxon>Spermatophyta</taxon>
        <taxon>Magnoliopsida</taxon>
        <taxon>eudicotyledons</taxon>
        <taxon>Gunneridae</taxon>
        <taxon>Pentapetalae</taxon>
        <taxon>rosids</taxon>
        <taxon>malvids</taxon>
        <taxon>Malvales</taxon>
        <taxon>Malvaceae</taxon>
        <taxon>Malvoideae</taxon>
        <taxon>Hibiscus</taxon>
    </lineage>
</organism>
<name>A0ABR2CPJ1_9ROSI</name>
<evidence type="ECO:0000313" key="2">
    <source>
        <dbReference type="EMBL" id="KAK8521641.1"/>
    </source>
</evidence>
<dbReference type="PANTHER" id="PTHR35218:SF9">
    <property type="entry name" value="ENDONUCLEASE_EXONUCLEASE_PHOSPHATASE DOMAIN-CONTAINING PROTEIN"/>
    <property type="match status" value="1"/>
</dbReference>
<gene>
    <name evidence="2" type="ORF">V6N12_031533</name>
</gene>
<dbReference type="EMBL" id="JBBPBM010000047">
    <property type="protein sequence ID" value="KAK8521641.1"/>
    <property type="molecule type" value="Genomic_DNA"/>
</dbReference>
<comment type="caution">
    <text evidence="2">The sequence shown here is derived from an EMBL/GenBank/DDBJ whole genome shotgun (WGS) entry which is preliminary data.</text>
</comment>
<dbReference type="Gene3D" id="3.60.10.10">
    <property type="entry name" value="Endonuclease/exonuclease/phosphatase"/>
    <property type="match status" value="1"/>
</dbReference>
<dbReference type="InterPro" id="IPR005135">
    <property type="entry name" value="Endo/exonuclease/phosphatase"/>
</dbReference>
<keyword evidence="3" id="KW-1185">Reference proteome</keyword>
<dbReference type="InterPro" id="IPR036691">
    <property type="entry name" value="Endo/exonu/phosph_ase_sf"/>
</dbReference>
<dbReference type="SUPFAM" id="SSF56219">
    <property type="entry name" value="DNase I-like"/>
    <property type="match status" value="1"/>
</dbReference>
<dbReference type="Pfam" id="PF03372">
    <property type="entry name" value="Exo_endo_phos"/>
    <property type="match status" value="1"/>
</dbReference>
<evidence type="ECO:0000313" key="3">
    <source>
        <dbReference type="Proteomes" id="UP001472677"/>
    </source>
</evidence>
<reference evidence="2 3" key="1">
    <citation type="journal article" date="2024" name="G3 (Bethesda)">
        <title>Genome assembly of Hibiscus sabdariffa L. provides insights into metabolisms of medicinal natural products.</title>
        <authorList>
            <person name="Kim T."/>
        </authorList>
    </citation>
    <scope>NUCLEOTIDE SEQUENCE [LARGE SCALE GENOMIC DNA]</scope>
    <source>
        <strain evidence="2">TK-2024</strain>
        <tissue evidence="2">Old leaves</tissue>
    </source>
</reference>
<evidence type="ECO:0000259" key="1">
    <source>
        <dbReference type="Pfam" id="PF03372"/>
    </source>
</evidence>
<accession>A0ABR2CPJ1</accession>
<protein>
    <recommendedName>
        <fullName evidence="1">Endonuclease/exonuclease/phosphatase domain-containing protein</fullName>
    </recommendedName>
</protein>
<dbReference type="PANTHER" id="PTHR35218">
    <property type="entry name" value="RNASE H DOMAIN-CONTAINING PROTEIN"/>
    <property type="match status" value="1"/>
</dbReference>
<proteinExistence type="predicted"/>
<sequence>MARHRPSVIDLQNFNLCFLQFLEFGAKSFSGVRGVASKIDGSRDSFGNGSFNLLKVLISKAGEGAPFRRIFWPLNLGSVAATSYLKNNVRGLGNKDTVRALKNAVFKYRDDIIFLSETKQKKRYIKKIHMKLKIDNVFYVELDGISGGLALWWSNDVKLFIVHYDKNFVDTKISINREIEWFVTFIYAPSYTKDKQRFWETLASLRNDVNAK</sequence>